<comment type="caution">
    <text evidence="4">The sequence shown here is derived from an EMBL/GenBank/DDBJ whole genome shotgun (WGS) entry which is preliminary data.</text>
</comment>
<dbReference type="SUPFAM" id="SSF54373">
    <property type="entry name" value="FAD-linked reductases, C-terminal domain"/>
    <property type="match status" value="1"/>
</dbReference>
<name>A0A6P0HL44_9ACTN</name>
<evidence type="ECO:0000313" key="4">
    <source>
        <dbReference type="EMBL" id="NEN78977.1"/>
    </source>
</evidence>
<organism evidence="4 5">
    <name type="scientific">Nocardioides zeae</name>
    <dbReference type="NCBI Taxonomy" id="1457234"/>
    <lineage>
        <taxon>Bacteria</taxon>
        <taxon>Bacillati</taxon>
        <taxon>Actinomycetota</taxon>
        <taxon>Actinomycetes</taxon>
        <taxon>Propionibacteriales</taxon>
        <taxon>Nocardioidaceae</taxon>
        <taxon>Nocardioides</taxon>
    </lineage>
</organism>
<accession>A0A6P0HL44</accession>
<dbReference type="PANTHER" id="PTHR13847:SF289">
    <property type="entry name" value="GLYCINE OXIDASE"/>
    <property type="match status" value="1"/>
</dbReference>
<dbReference type="EMBL" id="JAAGXA010000007">
    <property type="protein sequence ID" value="NEN78977.1"/>
    <property type="molecule type" value="Genomic_DNA"/>
</dbReference>
<dbReference type="Gene3D" id="3.50.50.60">
    <property type="entry name" value="FAD/NAD(P)-binding domain"/>
    <property type="match status" value="2"/>
</dbReference>
<dbReference type="InterPro" id="IPR006076">
    <property type="entry name" value="FAD-dep_OxRdtase"/>
</dbReference>
<dbReference type="GO" id="GO:0005737">
    <property type="term" value="C:cytoplasm"/>
    <property type="evidence" value="ECO:0007669"/>
    <property type="project" value="TreeGrafter"/>
</dbReference>
<keyword evidence="5" id="KW-1185">Reference proteome</keyword>
<gene>
    <name evidence="4" type="ORF">G3T38_11890</name>
</gene>
<evidence type="ECO:0000256" key="1">
    <source>
        <dbReference type="ARBA" id="ARBA00023002"/>
    </source>
</evidence>
<dbReference type="InterPro" id="IPR036188">
    <property type="entry name" value="FAD/NAD-bd_sf"/>
</dbReference>
<dbReference type="PANTHER" id="PTHR13847">
    <property type="entry name" value="SARCOSINE DEHYDROGENASE-RELATED"/>
    <property type="match status" value="1"/>
</dbReference>
<feature type="region of interest" description="Disordered" evidence="2">
    <location>
        <begin position="352"/>
        <end position="372"/>
    </location>
</feature>
<dbReference type="Pfam" id="PF01266">
    <property type="entry name" value="DAO"/>
    <property type="match status" value="1"/>
</dbReference>
<proteinExistence type="predicted"/>
<protein>
    <submittedName>
        <fullName evidence="4">FAD-dependent oxidoreductase</fullName>
    </submittedName>
</protein>
<evidence type="ECO:0000259" key="3">
    <source>
        <dbReference type="Pfam" id="PF01266"/>
    </source>
</evidence>
<dbReference type="SUPFAM" id="SSF51905">
    <property type="entry name" value="FAD/NAD(P)-binding domain"/>
    <property type="match status" value="1"/>
</dbReference>
<reference evidence="4 5" key="1">
    <citation type="journal article" date="2014" name="Int. J. Syst. Evol. Microbiol.">
        <title>Nocardioides zeae sp. nov., isolated from the stem of Zea mays.</title>
        <authorList>
            <person name="Glaeser S.P."/>
            <person name="McInroy J.A."/>
            <person name="Busse H.J."/>
            <person name="Kampfer P."/>
        </authorList>
    </citation>
    <scope>NUCLEOTIDE SEQUENCE [LARGE SCALE GENOMIC DNA]</scope>
    <source>
        <strain evidence="4 5">JCM 30728</strain>
    </source>
</reference>
<feature type="domain" description="FAD dependent oxidoreductase" evidence="3">
    <location>
        <begin position="3"/>
        <end position="329"/>
    </location>
</feature>
<dbReference type="Proteomes" id="UP000468687">
    <property type="component" value="Unassembled WGS sequence"/>
</dbReference>
<sequence>MLVRGAGIVGLAVADELARRGHTVRVVDPSPGSGASYAAAGMLSPSAEVWWGEEALLDLGVRSAGEWPAWAARLGVDLRPCGTVLVGHDHGDLQQVERQASLLAALGREAEPWTAAEVRRREPTLGRVAGGLHLPDDHAVDPRAVVAALRARLPVAPTVPDGFRPDVEVVATGAVLPAPWTPLVRGVRGEVLRLRTDDPPERVVRGWVRGEPVYVVPRGPVRPLQCGVARPSVEVVVGATSEEHDAPPVVTAGGVLRLLDAARTLLPGIERAELVEATARDRPATPDHLPLVGPAPGAAGRDGARVLLAAGLFRHGVLLAPLVARLVADQVEHDAAPEPALDPRRFAHLLAAADQPAPIDEGDTRAPARAQR</sequence>
<evidence type="ECO:0000256" key="2">
    <source>
        <dbReference type="SAM" id="MobiDB-lite"/>
    </source>
</evidence>
<dbReference type="Gene3D" id="3.30.9.10">
    <property type="entry name" value="D-Amino Acid Oxidase, subunit A, domain 2"/>
    <property type="match status" value="2"/>
</dbReference>
<evidence type="ECO:0000313" key="5">
    <source>
        <dbReference type="Proteomes" id="UP000468687"/>
    </source>
</evidence>
<dbReference type="AlphaFoldDB" id="A0A6P0HL44"/>
<keyword evidence="1" id="KW-0560">Oxidoreductase</keyword>
<dbReference type="GO" id="GO:0016491">
    <property type="term" value="F:oxidoreductase activity"/>
    <property type="evidence" value="ECO:0007669"/>
    <property type="project" value="UniProtKB-KW"/>
</dbReference>